<dbReference type="InterPro" id="IPR035913">
    <property type="entry name" value="RPB5-like_sf"/>
</dbReference>
<proteinExistence type="predicted"/>
<dbReference type="GO" id="GO:0006366">
    <property type="term" value="P:transcription by RNA polymerase II"/>
    <property type="evidence" value="ECO:0007669"/>
    <property type="project" value="TreeGrafter"/>
</dbReference>
<protein>
    <recommendedName>
        <fullName evidence="2">RNA polymerase subunit H/Rpb5 C-terminal domain-containing protein</fullName>
    </recommendedName>
</protein>
<dbReference type="EMBL" id="MN740639">
    <property type="protein sequence ID" value="QHU36483.1"/>
    <property type="molecule type" value="Genomic_DNA"/>
</dbReference>
<dbReference type="InterPro" id="IPR000783">
    <property type="entry name" value="RNA_pol_subH/Rpb5_C"/>
</dbReference>
<feature type="domain" description="RNA polymerase subunit H/Rpb5 C-terminal" evidence="2">
    <location>
        <begin position="105"/>
        <end position="178"/>
    </location>
</feature>
<dbReference type="GO" id="GO:0005665">
    <property type="term" value="C:RNA polymerase II, core complex"/>
    <property type="evidence" value="ECO:0007669"/>
    <property type="project" value="TreeGrafter"/>
</dbReference>
<dbReference type="PANTHER" id="PTHR10535:SF0">
    <property type="entry name" value="DNA-DIRECTED RNA POLYMERASES I, II, AND III SUBUNIT RPABC1"/>
    <property type="match status" value="1"/>
</dbReference>
<dbReference type="GO" id="GO:0006362">
    <property type="term" value="P:transcription elongation by RNA polymerase I"/>
    <property type="evidence" value="ECO:0007669"/>
    <property type="project" value="TreeGrafter"/>
</dbReference>
<dbReference type="PANTHER" id="PTHR10535">
    <property type="entry name" value="DNA-DIRECTED RNA POLYMERASES I, II, AND III SUBUNIT RPABC1"/>
    <property type="match status" value="1"/>
</dbReference>
<evidence type="ECO:0000256" key="1">
    <source>
        <dbReference type="ARBA" id="ARBA00023163"/>
    </source>
</evidence>
<dbReference type="SUPFAM" id="SSF55287">
    <property type="entry name" value="RPB5-like RNA polymerase subunit"/>
    <property type="match status" value="1"/>
</dbReference>
<dbReference type="GO" id="GO:0003899">
    <property type="term" value="F:DNA-directed RNA polymerase activity"/>
    <property type="evidence" value="ECO:0007669"/>
    <property type="project" value="InterPro"/>
</dbReference>
<dbReference type="GO" id="GO:0003677">
    <property type="term" value="F:DNA binding"/>
    <property type="evidence" value="ECO:0007669"/>
    <property type="project" value="InterPro"/>
</dbReference>
<organism evidence="3">
    <name type="scientific">viral metagenome</name>
    <dbReference type="NCBI Taxonomy" id="1070528"/>
    <lineage>
        <taxon>unclassified sequences</taxon>
        <taxon>metagenomes</taxon>
        <taxon>organismal metagenomes</taxon>
    </lineage>
</organism>
<evidence type="ECO:0000259" key="2">
    <source>
        <dbReference type="Pfam" id="PF01191"/>
    </source>
</evidence>
<name>A0A6C0M1S3_9ZZZZ</name>
<dbReference type="GO" id="GO:0005736">
    <property type="term" value="C:RNA polymerase I complex"/>
    <property type="evidence" value="ECO:0007669"/>
    <property type="project" value="TreeGrafter"/>
</dbReference>
<keyword evidence="1" id="KW-0804">Transcription</keyword>
<reference evidence="3" key="1">
    <citation type="journal article" date="2020" name="Nature">
        <title>Giant virus diversity and host interactions through global metagenomics.</title>
        <authorList>
            <person name="Schulz F."/>
            <person name="Roux S."/>
            <person name="Paez-Espino D."/>
            <person name="Jungbluth S."/>
            <person name="Walsh D.A."/>
            <person name="Denef V.J."/>
            <person name="McMahon K.D."/>
            <person name="Konstantinidis K.T."/>
            <person name="Eloe-Fadrosh E.A."/>
            <person name="Kyrpides N.C."/>
            <person name="Woyke T."/>
        </authorList>
    </citation>
    <scope>NUCLEOTIDE SEQUENCE</scope>
    <source>
        <strain evidence="3">GVMAG-S-1035231-58</strain>
    </source>
</reference>
<dbReference type="Gene3D" id="3.90.940.20">
    <property type="entry name" value="RPB5-like RNA polymerase subunit"/>
    <property type="match status" value="1"/>
</dbReference>
<dbReference type="GO" id="GO:0042797">
    <property type="term" value="P:tRNA transcription by RNA polymerase III"/>
    <property type="evidence" value="ECO:0007669"/>
    <property type="project" value="TreeGrafter"/>
</dbReference>
<dbReference type="Pfam" id="PF01191">
    <property type="entry name" value="RNA_pol_Rpb5_C"/>
    <property type="match status" value="1"/>
</dbReference>
<evidence type="ECO:0000313" key="3">
    <source>
        <dbReference type="EMBL" id="QHU36483.1"/>
    </source>
</evidence>
<sequence length="190" mass="21417">METALVTLQTILGRRKLDTTVERVTTDDLDAANLYTLGKRLVIFSQKEKIIANDIGKYLKYAGDNGYTEGTIVVTLSKPSENVLLAMKSHAKNNVQFFTMQELQIDITLHRSHMPHRICTQEEVAKLLEKRKIVNPEQLPKIDSQDIQARLIGAVPGDVVHVTRHSETTGQADMWRLCVTDAYANVETKQ</sequence>
<accession>A0A6C0M1S3</accession>
<dbReference type="GO" id="GO:0005666">
    <property type="term" value="C:RNA polymerase III complex"/>
    <property type="evidence" value="ECO:0007669"/>
    <property type="project" value="TreeGrafter"/>
</dbReference>
<dbReference type="AlphaFoldDB" id="A0A6C0M1S3"/>
<dbReference type="InterPro" id="IPR014381">
    <property type="entry name" value="Arch_Rpo5/euc_Rpb5"/>
</dbReference>